<reference evidence="1 2" key="1">
    <citation type="submission" date="2019-02" db="EMBL/GenBank/DDBJ databases">
        <title>Halonotius sp. a new haloqrchaeon isolated from saline water.</title>
        <authorList>
            <person name="Duran-Viseras A."/>
            <person name="Sanchez-Porro C."/>
            <person name="Ventosa A."/>
        </authorList>
    </citation>
    <scope>NUCLEOTIDE SEQUENCE [LARGE SCALE GENOMIC DNA]</scope>
    <source>
        <strain evidence="1 2">F9-27</strain>
    </source>
</reference>
<dbReference type="RefSeq" id="WP_142442508.1">
    <property type="nucleotide sequence ID" value="NZ_SESI01000001.1"/>
</dbReference>
<dbReference type="Proteomes" id="UP000315385">
    <property type="component" value="Unassembled WGS sequence"/>
</dbReference>
<keyword evidence="2" id="KW-1185">Reference proteome</keyword>
<dbReference type="OrthoDB" id="351104at2157"/>
<accession>A0A544QQY7</accession>
<comment type="caution">
    <text evidence="1">The sequence shown here is derived from an EMBL/GenBank/DDBJ whole genome shotgun (WGS) entry which is preliminary data.</text>
</comment>
<sequence>MILHAKRRRATVAINRLGEVCVLSEPAGDAGHDGYGKSTADEQFVSFGVERVVKVYGSGATNPVSERHLGGRLPADSPLLVLTHDTAVQAGFRVVYAGETFEIDSMTTYPTHVEANTTLVTGSA</sequence>
<dbReference type="AlphaFoldDB" id="A0A544QQY7"/>
<dbReference type="EMBL" id="SESI01000001">
    <property type="protein sequence ID" value="TQQ81855.1"/>
    <property type="molecule type" value="Genomic_DNA"/>
</dbReference>
<organism evidence="1 2">
    <name type="scientific">Halonotius roseus</name>
    <dbReference type="NCBI Taxonomy" id="2511997"/>
    <lineage>
        <taxon>Archaea</taxon>
        <taxon>Methanobacteriati</taxon>
        <taxon>Methanobacteriota</taxon>
        <taxon>Stenosarchaea group</taxon>
        <taxon>Halobacteria</taxon>
        <taxon>Halobacteriales</taxon>
        <taxon>Haloferacaceae</taxon>
        <taxon>Halonotius</taxon>
    </lineage>
</organism>
<name>A0A544QQY7_9EURY</name>
<gene>
    <name evidence="1" type="ORF">EWF95_02655</name>
</gene>
<evidence type="ECO:0000313" key="1">
    <source>
        <dbReference type="EMBL" id="TQQ81855.1"/>
    </source>
</evidence>
<evidence type="ECO:0000313" key="2">
    <source>
        <dbReference type="Proteomes" id="UP000315385"/>
    </source>
</evidence>
<protein>
    <submittedName>
        <fullName evidence="1">Uncharacterized protein</fullName>
    </submittedName>
</protein>
<proteinExistence type="predicted"/>